<evidence type="ECO:0000256" key="5">
    <source>
        <dbReference type="ARBA" id="ARBA00023125"/>
    </source>
</evidence>
<feature type="compositionally biased region" description="Basic and acidic residues" evidence="11">
    <location>
        <begin position="151"/>
        <end position="165"/>
    </location>
</feature>
<organism evidence="13 14">
    <name type="scientific">Crotalus adamanteus</name>
    <name type="common">Eastern diamondback rattlesnake</name>
    <dbReference type="NCBI Taxonomy" id="8729"/>
    <lineage>
        <taxon>Eukaryota</taxon>
        <taxon>Metazoa</taxon>
        <taxon>Chordata</taxon>
        <taxon>Craniata</taxon>
        <taxon>Vertebrata</taxon>
        <taxon>Euteleostomi</taxon>
        <taxon>Lepidosauria</taxon>
        <taxon>Squamata</taxon>
        <taxon>Bifurcata</taxon>
        <taxon>Unidentata</taxon>
        <taxon>Episquamata</taxon>
        <taxon>Toxicofera</taxon>
        <taxon>Serpentes</taxon>
        <taxon>Colubroidea</taxon>
        <taxon>Viperidae</taxon>
        <taxon>Crotalinae</taxon>
        <taxon>Crotalus</taxon>
    </lineage>
</organism>
<comment type="caution">
    <text evidence="13">The sequence shown here is derived from an EMBL/GenBank/DDBJ whole genome shotgun (WGS) entry which is preliminary data.</text>
</comment>
<evidence type="ECO:0000256" key="4">
    <source>
        <dbReference type="ARBA" id="ARBA00023015"/>
    </source>
</evidence>
<evidence type="ECO:0000256" key="3">
    <source>
        <dbReference type="ARBA" id="ARBA00022491"/>
    </source>
</evidence>
<evidence type="ECO:0000256" key="6">
    <source>
        <dbReference type="ARBA" id="ARBA00023155"/>
    </source>
</evidence>
<sequence>MPRSPPPDPAAPPPSKARSRFDIESLLAKPEPPRRESPVPRAWAAASSPPALHLGCVAATLRFPALYLTAQQPFFSAQTCRCAAPACKRPGEEAGRPVCARGESEVPPSSSLPSPESPLLPPLKSIGAVQAEASEPGSPAARRNPQARALDGCRKGEAGRRREAGPDPAGKAAELSPGFVTGRRSGKCLGGGRSPPAPPQKLLLDGGCDPLSLRAPGHSRLLLRPGEPCKMKRVRTVFTPEQLERLEEEFLKQQYMVGSERLDLAATLQLTETQVKVWFQNRRIKWRKQSLEQKAAKLSSQFGRTQAAPSGPLARPDSDREEDVNLWAASAFGWGRPCLSAVKAVWRSWGLYSYCQASASAQPPPHGFCQGHVLGSWNGCWRVQLVEEGPGGANTYFGGTRTPCCPEAGCEGVSSPS</sequence>
<dbReference type="AlphaFoldDB" id="A0AAW1B9W3"/>
<evidence type="ECO:0000256" key="2">
    <source>
        <dbReference type="ARBA" id="ARBA00022473"/>
    </source>
</evidence>
<dbReference type="FunFam" id="1.10.10.60:FF:000450">
    <property type="entry name" value="Homeobox protein notochord"/>
    <property type="match status" value="1"/>
</dbReference>
<feature type="DNA-binding region" description="Homeobox" evidence="9">
    <location>
        <begin position="231"/>
        <end position="290"/>
    </location>
</feature>
<evidence type="ECO:0000259" key="12">
    <source>
        <dbReference type="PROSITE" id="PS50071"/>
    </source>
</evidence>
<dbReference type="Pfam" id="PF00046">
    <property type="entry name" value="Homeodomain"/>
    <property type="match status" value="1"/>
</dbReference>
<keyword evidence="14" id="KW-1185">Reference proteome</keyword>
<dbReference type="InterPro" id="IPR009057">
    <property type="entry name" value="Homeodomain-like_sf"/>
</dbReference>
<feature type="domain" description="Homeobox" evidence="12">
    <location>
        <begin position="229"/>
        <end position="289"/>
    </location>
</feature>
<dbReference type="InterPro" id="IPR050877">
    <property type="entry name" value="EMX-VAX-Noto_Homeobox_TFs"/>
</dbReference>
<evidence type="ECO:0000256" key="10">
    <source>
        <dbReference type="RuleBase" id="RU000682"/>
    </source>
</evidence>
<dbReference type="InterPro" id="IPR001356">
    <property type="entry name" value="HD"/>
</dbReference>
<dbReference type="PRINTS" id="PR00024">
    <property type="entry name" value="HOMEOBOX"/>
</dbReference>
<dbReference type="EMBL" id="JAOTOJ010000007">
    <property type="protein sequence ID" value="KAK9398496.1"/>
    <property type="molecule type" value="Genomic_DNA"/>
</dbReference>
<evidence type="ECO:0000256" key="8">
    <source>
        <dbReference type="ARBA" id="ARBA00023242"/>
    </source>
</evidence>
<gene>
    <name evidence="13" type="ORF">NXF25_013465</name>
</gene>
<dbReference type="GO" id="GO:0000981">
    <property type="term" value="F:DNA-binding transcription factor activity, RNA polymerase II-specific"/>
    <property type="evidence" value="ECO:0007669"/>
    <property type="project" value="InterPro"/>
</dbReference>
<evidence type="ECO:0000313" key="13">
    <source>
        <dbReference type="EMBL" id="KAK9398496.1"/>
    </source>
</evidence>
<dbReference type="GO" id="GO:0005634">
    <property type="term" value="C:nucleus"/>
    <property type="evidence" value="ECO:0007669"/>
    <property type="project" value="UniProtKB-SubCell"/>
</dbReference>
<dbReference type="Proteomes" id="UP001474421">
    <property type="component" value="Unassembled WGS sequence"/>
</dbReference>
<keyword evidence="2" id="KW-0217">Developmental protein</keyword>
<dbReference type="CDD" id="cd00086">
    <property type="entry name" value="homeodomain"/>
    <property type="match status" value="1"/>
</dbReference>
<dbReference type="InterPro" id="IPR020479">
    <property type="entry name" value="HD_metazoa"/>
</dbReference>
<dbReference type="GO" id="GO:0030182">
    <property type="term" value="P:neuron differentiation"/>
    <property type="evidence" value="ECO:0007669"/>
    <property type="project" value="TreeGrafter"/>
</dbReference>
<reference evidence="13 14" key="1">
    <citation type="journal article" date="2024" name="Proc. Natl. Acad. Sci. U.S.A.">
        <title>The genetic regulatory architecture and epigenomic basis for age-related changes in rattlesnake venom.</title>
        <authorList>
            <person name="Hogan M.P."/>
            <person name="Holding M.L."/>
            <person name="Nystrom G.S."/>
            <person name="Colston T.J."/>
            <person name="Bartlett D.A."/>
            <person name="Mason A.J."/>
            <person name="Ellsworth S.A."/>
            <person name="Rautsaw R.M."/>
            <person name="Lawrence K.C."/>
            <person name="Strickland J.L."/>
            <person name="He B."/>
            <person name="Fraser P."/>
            <person name="Margres M.J."/>
            <person name="Gilbert D.M."/>
            <person name="Gibbs H.L."/>
            <person name="Parkinson C.L."/>
            <person name="Rokyta D.R."/>
        </authorList>
    </citation>
    <scope>NUCLEOTIDE SEQUENCE [LARGE SCALE GENOMIC DNA]</scope>
    <source>
        <strain evidence="13">DRR0105</strain>
    </source>
</reference>
<dbReference type="PROSITE" id="PS00027">
    <property type="entry name" value="HOMEOBOX_1"/>
    <property type="match status" value="1"/>
</dbReference>
<dbReference type="PROSITE" id="PS50071">
    <property type="entry name" value="HOMEOBOX_2"/>
    <property type="match status" value="1"/>
</dbReference>
<evidence type="ECO:0000256" key="9">
    <source>
        <dbReference type="PROSITE-ProRule" id="PRU00108"/>
    </source>
</evidence>
<feature type="region of interest" description="Disordered" evidence="11">
    <location>
        <begin position="1"/>
        <end position="20"/>
    </location>
</feature>
<dbReference type="SUPFAM" id="SSF46689">
    <property type="entry name" value="Homeodomain-like"/>
    <property type="match status" value="1"/>
</dbReference>
<dbReference type="Gene3D" id="1.10.10.60">
    <property type="entry name" value="Homeodomain-like"/>
    <property type="match status" value="1"/>
</dbReference>
<accession>A0AAW1B9W3</accession>
<dbReference type="InterPro" id="IPR017970">
    <property type="entry name" value="Homeobox_CS"/>
</dbReference>
<feature type="compositionally biased region" description="Low complexity" evidence="11">
    <location>
        <begin position="105"/>
        <end position="114"/>
    </location>
</feature>
<keyword evidence="7" id="KW-0804">Transcription</keyword>
<comment type="subcellular location">
    <subcellularLocation>
        <location evidence="1 9 10">Nucleus</location>
    </subcellularLocation>
</comment>
<keyword evidence="6 9" id="KW-0371">Homeobox</keyword>
<keyword evidence="5 9" id="KW-0238">DNA-binding</keyword>
<keyword evidence="8 9" id="KW-0539">Nucleus</keyword>
<dbReference type="PANTHER" id="PTHR24339">
    <property type="entry name" value="HOMEOBOX PROTEIN EMX-RELATED"/>
    <property type="match status" value="1"/>
</dbReference>
<dbReference type="GO" id="GO:0000978">
    <property type="term" value="F:RNA polymerase II cis-regulatory region sequence-specific DNA binding"/>
    <property type="evidence" value="ECO:0007669"/>
    <property type="project" value="TreeGrafter"/>
</dbReference>
<dbReference type="GO" id="GO:0007417">
    <property type="term" value="P:central nervous system development"/>
    <property type="evidence" value="ECO:0007669"/>
    <property type="project" value="TreeGrafter"/>
</dbReference>
<protein>
    <submittedName>
        <fullName evidence="13">Homeobox protein not2-like</fullName>
    </submittedName>
</protein>
<name>A0AAW1B9W3_CROAD</name>
<keyword evidence="4" id="KW-0805">Transcription regulation</keyword>
<dbReference type="GO" id="GO:0014028">
    <property type="term" value="P:notochord formation"/>
    <property type="evidence" value="ECO:0007669"/>
    <property type="project" value="UniProtKB-ARBA"/>
</dbReference>
<feature type="compositionally biased region" description="Pro residues" evidence="11">
    <location>
        <begin position="1"/>
        <end position="15"/>
    </location>
</feature>
<feature type="region of interest" description="Disordered" evidence="11">
    <location>
        <begin position="90"/>
        <end position="201"/>
    </location>
</feature>
<evidence type="ECO:0000256" key="7">
    <source>
        <dbReference type="ARBA" id="ARBA00023163"/>
    </source>
</evidence>
<proteinExistence type="predicted"/>
<dbReference type="PANTHER" id="PTHR24339:SF67">
    <property type="entry name" value="GNOT1 HOMEODOMAIN PROTEIN-RELATED"/>
    <property type="match status" value="1"/>
</dbReference>
<dbReference type="SMART" id="SM00389">
    <property type="entry name" value="HOX"/>
    <property type="match status" value="1"/>
</dbReference>
<evidence type="ECO:0000313" key="14">
    <source>
        <dbReference type="Proteomes" id="UP001474421"/>
    </source>
</evidence>
<evidence type="ECO:0000256" key="1">
    <source>
        <dbReference type="ARBA" id="ARBA00004123"/>
    </source>
</evidence>
<evidence type="ECO:0000256" key="11">
    <source>
        <dbReference type="SAM" id="MobiDB-lite"/>
    </source>
</evidence>
<keyword evidence="3" id="KW-0678">Repressor</keyword>